<evidence type="ECO:0000256" key="9">
    <source>
        <dbReference type="ARBA" id="ARBA00023002"/>
    </source>
</evidence>
<evidence type="ECO:0000256" key="7">
    <source>
        <dbReference type="ARBA" id="ARBA00022946"/>
    </source>
</evidence>
<name>A0A840RAG5_9NEIS</name>
<keyword evidence="3 14" id="KW-0813">Transport</keyword>
<evidence type="ECO:0000256" key="6">
    <source>
        <dbReference type="ARBA" id="ARBA00022827"/>
    </source>
</evidence>
<dbReference type="PANTHER" id="PTHR10617">
    <property type="entry name" value="ELECTRON TRANSFER FLAVOPROTEIN-UBIQUINONE OXIDOREDUCTASE"/>
    <property type="match status" value="1"/>
</dbReference>
<dbReference type="Gene3D" id="3.30.70.20">
    <property type="match status" value="1"/>
</dbReference>
<organism evidence="17 18">
    <name type="scientific">Silvimonas terrae</name>
    <dbReference type="NCBI Taxonomy" id="300266"/>
    <lineage>
        <taxon>Bacteria</taxon>
        <taxon>Pseudomonadati</taxon>
        <taxon>Pseudomonadota</taxon>
        <taxon>Betaproteobacteria</taxon>
        <taxon>Neisseriales</taxon>
        <taxon>Chitinibacteraceae</taxon>
        <taxon>Silvimonas</taxon>
    </lineage>
</organism>
<dbReference type="Pfam" id="PF21162">
    <property type="entry name" value="ETFQO_UQ-bd"/>
    <property type="match status" value="1"/>
</dbReference>
<proteinExistence type="predicted"/>
<dbReference type="Pfam" id="PF05187">
    <property type="entry name" value="Fer4_ETF_QO"/>
    <property type="match status" value="1"/>
</dbReference>
<evidence type="ECO:0000259" key="16">
    <source>
        <dbReference type="Pfam" id="PF21162"/>
    </source>
</evidence>
<keyword evidence="9 14" id="KW-0560">Oxidoreductase</keyword>
<dbReference type="AlphaFoldDB" id="A0A840RAG5"/>
<dbReference type="PRINTS" id="PR00420">
    <property type="entry name" value="RNGMNOXGNASE"/>
</dbReference>
<keyword evidence="11 14" id="KW-0411">Iron-sulfur</keyword>
<evidence type="ECO:0000256" key="3">
    <source>
        <dbReference type="ARBA" id="ARBA00022448"/>
    </source>
</evidence>
<dbReference type="EC" id="1.5.5.1" evidence="14"/>
<protein>
    <recommendedName>
        <fullName evidence="14">Electron transfer flavoprotein-ubiquinone oxidoreductase</fullName>
        <shortName evidence="14">ETF-QO</shortName>
        <ecNumber evidence="14">1.5.5.1</ecNumber>
    </recommendedName>
</protein>
<accession>A0A840RAG5</accession>
<dbReference type="SUPFAM" id="SSF54373">
    <property type="entry name" value="FAD-linked reductases, C-terminal domain"/>
    <property type="match status" value="1"/>
</dbReference>
<evidence type="ECO:0000256" key="12">
    <source>
        <dbReference type="ARBA" id="ARBA00023075"/>
    </source>
</evidence>
<keyword evidence="4 14" id="KW-0285">Flavoprotein</keyword>
<keyword evidence="6 14" id="KW-0274">FAD</keyword>
<keyword evidence="18" id="KW-1185">Reference proteome</keyword>
<comment type="cofactor">
    <cofactor evidence="1 14">
        <name>FAD</name>
        <dbReference type="ChEBI" id="CHEBI:57692"/>
    </cofactor>
</comment>
<dbReference type="Gene3D" id="3.50.50.60">
    <property type="entry name" value="FAD/NAD(P)-binding domain"/>
    <property type="match status" value="1"/>
</dbReference>
<dbReference type="InterPro" id="IPR036188">
    <property type="entry name" value="FAD/NAD-bd_sf"/>
</dbReference>
<dbReference type="GO" id="GO:0046872">
    <property type="term" value="F:metal ion binding"/>
    <property type="evidence" value="ECO:0007669"/>
    <property type="project" value="UniProtKB-KW"/>
</dbReference>
<evidence type="ECO:0000256" key="8">
    <source>
        <dbReference type="ARBA" id="ARBA00022982"/>
    </source>
</evidence>
<evidence type="ECO:0000256" key="5">
    <source>
        <dbReference type="ARBA" id="ARBA00022723"/>
    </source>
</evidence>
<evidence type="ECO:0000256" key="1">
    <source>
        <dbReference type="ARBA" id="ARBA00001974"/>
    </source>
</evidence>
<dbReference type="Proteomes" id="UP000543030">
    <property type="component" value="Unassembled WGS sequence"/>
</dbReference>
<keyword evidence="8 14" id="KW-0249">Electron transport</keyword>
<sequence length="549" mass="59315">MQRDVMEYDVVIVGAGPAGLSAAIRFKQLAQQAGQDFSVCVLEKGAQVGAHLLSGAVLDPVALNELIPDWRERGAPLHTAVTHDRFLVLDEDLAWTIPDVMIPRLMRNHGNYIISLGEFGSWLAGQAEALGVEIYPGFAVADAVYAEDGSVKGVLCGDMGIGKDGKPKADFTPGIEIHARYTLVAEGARGSLTQVLERQFKLRDNTQVQKFGLGIKELWRVPKDRHEAGLVLHTLGWPLGGRAGGGAFIYHMGEDLISLGLVTHLDYANPSLSPYEEFQRLKRHPAIAAMLQGGERIGYGARAITEGGWQSLPELAFPGGLLLGCAAGMVNVPRIKGNHNAMKSGMLGAEAAFDALVAGRAHDTLTTYADAVAQSWIGRELRQVRNIKPALSRFGGLLGTLYAGAELWLDQLGLTVPWTLKHTKADYATLKSAREMPKLVYPLPDGVLTFDKASSLQLSNTWHEADQPPHLALAHPEEHISVNLAVYGSPESHYCPAGVYEIVQRQGQPALQINAQNCLHCKTCDIKDPSRNITWLVPEGGGGPGYQGM</sequence>
<comment type="cofactor">
    <cofactor evidence="14">
        <name>[4Fe-4S] cluster</name>
        <dbReference type="ChEBI" id="CHEBI:49883"/>
    </cofactor>
    <text evidence="14">Binds 1 [4Fe-4S] cluster.</text>
</comment>
<keyword evidence="12 14" id="KW-0830">Ubiquinone</keyword>
<dbReference type="SUPFAM" id="SSF54862">
    <property type="entry name" value="4Fe-4S ferredoxins"/>
    <property type="match status" value="1"/>
</dbReference>
<reference evidence="17 18" key="1">
    <citation type="submission" date="2020-08" db="EMBL/GenBank/DDBJ databases">
        <title>Genomic Encyclopedia of Type Strains, Phase IV (KMG-IV): sequencing the most valuable type-strain genomes for metagenomic binning, comparative biology and taxonomic classification.</title>
        <authorList>
            <person name="Goeker M."/>
        </authorList>
    </citation>
    <scope>NUCLEOTIDE SEQUENCE [LARGE SCALE GENOMIC DNA]</scope>
    <source>
        <strain evidence="17 18">DSM 18233</strain>
    </source>
</reference>
<dbReference type="Pfam" id="PF01946">
    <property type="entry name" value="Thi4"/>
    <property type="match status" value="1"/>
</dbReference>
<dbReference type="SUPFAM" id="SSF51905">
    <property type="entry name" value="FAD/NAD(P)-binding domain"/>
    <property type="match status" value="1"/>
</dbReference>
<dbReference type="GO" id="GO:0004174">
    <property type="term" value="F:electron-transferring-flavoprotein dehydrogenase activity"/>
    <property type="evidence" value="ECO:0007669"/>
    <property type="project" value="UniProtKB-UniRule"/>
</dbReference>
<feature type="domain" description="ETF-QO/FixX C-terminal" evidence="15">
    <location>
        <begin position="446"/>
        <end position="547"/>
    </location>
</feature>
<keyword evidence="13" id="KW-0472">Membrane</keyword>
<dbReference type="Gene3D" id="3.30.9.90">
    <property type="match status" value="1"/>
</dbReference>
<keyword evidence="10 14" id="KW-0408">Iron</keyword>
<dbReference type="InterPro" id="IPR040156">
    <property type="entry name" value="ETF-QO"/>
</dbReference>
<dbReference type="InterPro" id="IPR049398">
    <property type="entry name" value="ETF-QO/FixC_UQ-bd"/>
</dbReference>
<evidence type="ECO:0000313" key="17">
    <source>
        <dbReference type="EMBL" id="MBB5190345.1"/>
    </source>
</evidence>
<evidence type="ECO:0000256" key="11">
    <source>
        <dbReference type="ARBA" id="ARBA00023014"/>
    </source>
</evidence>
<comment type="function">
    <text evidence="14">Accepts electrons from ETF and reduces ubiquinone.</text>
</comment>
<evidence type="ECO:0000259" key="15">
    <source>
        <dbReference type="Pfam" id="PF05187"/>
    </source>
</evidence>
<dbReference type="GO" id="GO:0016020">
    <property type="term" value="C:membrane"/>
    <property type="evidence" value="ECO:0007669"/>
    <property type="project" value="UniProtKB-SubCell"/>
</dbReference>
<comment type="subcellular location">
    <subcellularLocation>
        <location evidence="2">Membrane</location>
    </subcellularLocation>
</comment>
<dbReference type="FunFam" id="3.30.70.20:FF:000015">
    <property type="entry name" value="Electron transfer flavoprotein-ubiquinone oxidoreductase"/>
    <property type="match status" value="1"/>
</dbReference>
<keyword evidence="5 14" id="KW-0479">Metal-binding</keyword>
<keyword evidence="7" id="KW-0809">Transit peptide</keyword>
<evidence type="ECO:0000256" key="4">
    <source>
        <dbReference type="ARBA" id="ARBA00022630"/>
    </source>
</evidence>
<feature type="domain" description="ETF-QO/FixC ubiquinone-binding" evidence="16">
    <location>
        <begin position="211"/>
        <end position="304"/>
    </location>
</feature>
<evidence type="ECO:0000256" key="13">
    <source>
        <dbReference type="ARBA" id="ARBA00023136"/>
    </source>
</evidence>
<dbReference type="InterPro" id="IPR007859">
    <property type="entry name" value="ETF-QO/FixX_C"/>
</dbReference>
<evidence type="ECO:0000256" key="14">
    <source>
        <dbReference type="RuleBase" id="RU366068"/>
    </source>
</evidence>
<dbReference type="EMBL" id="JACHHN010000002">
    <property type="protein sequence ID" value="MBB5190345.1"/>
    <property type="molecule type" value="Genomic_DNA"/>
</dbReference>
<evidence type="ECO:0000256" key="2">
    <source>
        <dbReference type="ARBA" id="ARBA00004370"/>
    </source>
</evidence>
<gene>
    <name evidence="17" type="ORF">HNQ50_001067</name>
</gene>
<dbReference type="RefSeq" id="WP_184098318.1">
    <property type="nucleotide sequence ID" value="NZ_JACHHN010000002.1"/>
</dbReference>
<dbReference type="GO" id="GO:0051539">
    <property type="term" value="F:4 iron, 4 sulfur cluster binding"/>
    <property type="evidence" value="ECO:0007669"/>
    <property type="project" value="UniProtKB-UniRule"/>
</dbReference>
<comment type="catalytic activity">
    <reaction evidence="14">
        <text>a ubiquinone + reduced [electron-transfer flavoprotein] = a ubiquinol + oxidized [electron-transfer flavoprotein] + H(+)</text>
        <dbReference type="Rhea" id="RHEA:24052"/>
        <dbReference type="Rhea" id="RHEA-COMP:9565"/>
        <dbReference type="Rhea" id="RHEA-COMP:9566"/>
        <dbReference type="Rhea" id="RHEA-COMP:10685"/>
        <dbReference type="Rhea" id="RHEA-COMP:10686"/>
        <dbReference type="ChEBI" id="CHEBI:15378"/>
        <dbReference type="ChEBI" id="CHEBI:16389"/>
        <dbReference type="ChEBI" id="CHEBI:17976"/>
        <dbReference type="ChEBI" id="CHEBI:57692"/>
        <dbReference type="ChEBI" id="CHEBI:58307"/>
        <dbReference type="EC" id="1.5.5.1"/>
    </reaction>
</comment>
<evidence type="ECO:0000256" key="10">
    <source>
        <dbReference type="ARBA" id="ARBA00023004"/>
    </source>
</evidence>
<comment type="caution">
    <text evidence="17">The sequence shown here is derived from an EMBL/GenBank/DDBJ whole genome shotgun (WGS) entry which is preliminary data.</text>
</comment>
<evidence type="ECO:0000313" key="18">
    <source>
        <dbReference type="Proteomes" id="UP000543030"/>
    </source>
</evidence>
<dbReference type="PANTHER" id="PTHR10617:SF107">
    <property type="entry name" value="ELECTRON TRANSFER FLAVOPROTEIN-UBIQUINONE OXIDOREDUCTASE, MITOCHONDRIAL"/>
    <property type="match status" value="1"/>
</dbReference>